<evidence type="ECO:0000256" key="1">
    <source>
        <dbReference type="SAM" id="SignalP"/>
    </source>
</evidence>
<dbReference type="InterPro" id="IPR011250">
    <property type="entry name" value="OMP/PagP_B-barrel"/>
</dbReference>
<dbReference type="Pfam" id="PF13568">
    <property type="entry name" value="OMP_b-brl_2"/>
    <property type="match status" value="1"/>
</dbReference>
<sequence>MKKILMASAIVLFAGLNAQTTFGVKGGYALSKLNLNENDIEYGGVEGSFKSKSGFYIGALVEHKFSGKFAIQGEVEYANLGGKTEVSLPGVTVTEKLNLNRIVIPISARYYVTPELGIYAGPYVSFKTNNKVKFEMSGMNGGMADPNAVREGEKYVEKFLDDSLKSTDFGLFLGADYTVYKGLFVDARYSFGLTNMIKNPVDGEKMKMNFFQLGLGYKFK</sequence>
<accession>A0A3G6RGS6</accession>
<reference evidence="3 6" key="2">
    <citation type="submission" date="2018-11" db="EMBL/GenBank/DDBJ databases">
        <title>Proposal to divide the Flavobacteriaceae and reorganize its genera based on Amino Acid Identity values calculated from whole genome sequences.</title>
        <authorList>
            <person name="Nicholson A.C."/>
            <person name="Gulvik C.A."/>
            <person name="Whitney A.M."/>
            <person name="Humrighouse B.W."/>
            <person name="Bell M."/>
            <person name="Holmes B."/>
            <person name="Steigerwalt A.G."/>
            <person name="Villarma A."/>
            <person name="Sheth M."/>
            <person name="Batra D."/>
            <person name="Pryor J."/>
            <person name="Bernardet J.-F."/>
            <person name="Hugo C."/>
            <person name="Kampfer P."/>
            <person name="Newman J."/>
            <person name="McQuiston J.R."/>
        </authorList>
    </citation>
    <scope>NUCLEOTIDE SEQUENCE [LARGE SCALE GENOMIC DNA]</scope>
    <source>
        <strain evidence="3 6">KC_1864</strain>
    </source>
</reference>
<dbReference type="SUPFAM" id="SSF56925">
    <property type="entry name" value="OMPA-like"/>
    <property type="match status" value="1"/>
</dbReference>
<dbReference type="KEGG" id="clac:EG342_19110"/>
<dbReference type="Proteomes" id="UP000279972">
    <property type="component" value="Chromosome"/>
</dbReference>
<keyword evidence="1" id="KW-0732">Signal</keyword>
<name>A0A3G6RGS6_CHRLC</name>
<protein>
    <submittedName>
        <fullName evidence="3">PorT family protein</fullName>
    </submittedName>
</protein>
<evidence type="ECO:0000313" key="4">
    <source>
        <dbReference type="EMBL" id="PNW12840.1"/>
    </source>
</evidence>
<proteinExistence type="predicted"/>
<dbReference type="EMBL" id="CP033924">
    <property type="protein sequence ID" value="AZA83867.1"/>
    <property type="molecule type" value="Genomic_DNA"/>
</dbReference>
<dbReference type="InterPro" id="IPR025665">
    <property type="entry name" value="Beta-barrel_OMP_2"/>
</dbReference>
<evidence type="ECO:0000313" key="5">
    <source>
        <dbReference type="Proteomes" id="UP000236262"/>
    </source>
</evidence>
<dbReference type="AlphaFoldDB" id="A0A3G6RGS6"/>
<dbReference type="Gene3D" id="2.40.160.20">
    <property type="match status" value="1"/>
</dbReference>
<keyword evidence="6" id="KW-1185">Reference proteome</keyword>
<dbReference type="EMBL" id="PPEH01000005">
    <property type="protein sequence ID" value="PNW12840.1"/>
    <property type="molecule type" value="Genomic_DNA"/>
</dbReference>
<evidence type="ECO:0000313" key="6">
    <source>
        <dbReference type="Proteomes" id="UP000279972"/>
    </source>
</evidence>
<gene>
    <name evidence="4" type="ORF">C1637_13455</name>
    <name evidence="3" type="ORF">EG342_19110</name>
</gene>
<reference evidence="4 5" key="1">
    <citation type="submission" date="2018-01" db="EMBL/GenBank/DDBJ databases">
        <title>Draft genome sequences of Chryseobacterium lactis NCTC11390, Chryseobacterium oncorhynchi 701B-08, and Chryseobacterium viscerum 687B-08.</title>
        <authorList>
            <person name="Jeong J.-J."/>
            <person name="Lee Y.J."/>
            <person name="Park B."/>
            <person name="Choi I.-G."/>
            <person name="Kim K.D."/>
        </authorList>
    </citation>
    <scope>NUCLEOTIDE SEQUENCE [LARGE SCALE GENOMIC DNA]</scope>
    <source>
        <strain evidence="4 5">NCTC11390</strain>
    </source>
</reference>
<feature type="signal peptide" evidence="1">
    <location>
        <begin position="1"/>
        <end position="18"/>
    </location>
</feature>
<dbReference type="OrthoDB" id="1259003at2"/>
<dbReference type="Proteomes" id="UP000236262">
    <property type="component" value="Unassembled WGS sequence"/>
</dbReference>
<feature type="chain" id="PRO_5044593705" evidence="1">
    <location>
        <begin position="19"/>
        <end position="220"/>
    </location>
</feature>
<feature type="domain" description="Outer membrane protein beta-barrel" evidence="2">
    <location>
        <begin position="18"/>
        <end position="197"/>
    </location>
</feature>
<evidence type="ECO:0000259" key="2">
    <source>
        <dbReference type="Pfam" id="PF13568"/>
    </source>
</evidence>
<organism evidence="4 5">
    <name type="scientific">Chryseobacterium lactis</name>
    <dbReference type="NCBI Taxonomy" id="1241981"/>
    <lineage>
        <taxon>Bacteria</taxon>
        <taxon>Pseudomonadati</taxon>
        <taxon>Bacteroidota</taxon>
        <taxon>Flavobacteriia</taxon>
        <taxon>Flavobacteriales</taxon>
        <taxon>Weeksellaceae</taxon>
        <taxon>Chryseobacterium group</taxon>
        <taxon>Chryseobacterium</taxon>
    </lineage>
</organism>
<evidence type="ECO:0000313" key="3">
    <source>
        <dbReference type="EMBL" id="AZA83867.1"/>
    </source>
</evidence>
<dbReference type="RefSeq" id="WP_103292244.1">
    <property type="nucleotide sequence ID" value="NZ_CP033924.1"/>
</dbReference>